<reference evidence="1" key="1">
    <citation type="submission" date="2023-04" db="EMBL/GenBank/DDBJ databases">
        <title>A chromosome-level genome assembly of the parasitoid wasp Eretmocerus hayati.</title>
        <authorList>
            <person name="Zhong Y."/>
            <person name="Liu S."/>
            <person name="Liu Y."/>
        </authorList>
    </citation>
    <scope>NUCLEOTIDE SEQUENCE</scope>
    <source>
        <strain evidence="1">ZJU_SS_LIU_2023</strain>
    </source>
</reference>
<accession>A0ACC2NXG6</accession>
<keyword evidence="2" id="KW-1185">Reference proteome</keyword>
<sequence>MRLFREITLFNLLAIYPSEIAIFYTSIAMPFSNNSCDENELDENNSEAASDLSLMADISDNEGETNPVETKELLSYREDNVAFCVDEYGNPCDEGAVKLDELGEIPRDLNYRLRDVTKMKRSSRKFYFALCVKESEEGSLAIFKNYIYIERALLQLREIVLEKKVS</sequence>
<name>A0ACC2NXG6_9HYME</name>
<comment type="caution">
    <text evidence="1">The sequence shown here is derived from an EMBL/GenBank/DDBJ whole genome shotgun (WGS) entry which is preliminary data.</text>
</comment>
<gene>
    <name evidence="1" type="ORF">QAD02_011770</name>
</gene>
<evidence type="ECO:0000313" key="2">
    <source>
        <dbReference type="Proteomes" id="UP001239111"/>
    </source>
</evidence>
<proteinExistence type="predicted"/>
<dbReference type="Proteomes" id="UP001239111">
    <property type="component" value="Chromosome 2"/>
</dbReference>
<organism evidence="1 2">
    <name type="scientific">Eretmocerus hayati</name>
    <dbReference type="NCBI Taxonomy" id="131215"/>
    <lineage>
        <taxon>Eukaryota</taxon>
        <taxon>Metazoa</taxon>
        <taxon>Ecdysozoa</taxon>
        <taxon>Arthropoda</taxon>
        <taxon>Hexapoda</taxon>
        <taxon>Insecta</taxon>
        <taxon>Pterygota</taxon>
        <taxon>Neoptera</taxon>
        <taxon>Endopterygota</taxon>
        <taxon>Hymenoptera</taxon>
        <taxon>Apocrita</taxon>
        <taxon>Proctotrupomorpha</taxon>
        <taxon>Chalcidoidea</taxon>
        <taxon>Aphelinidae</taxon>
        <taxon>Aphelininae</taxon>
        <taxon>Eretmocerus</taxon>
    </lineage>
</organism>
<dbReference type="EMBL" id="CM056742">
    <property type="protein sequence ID" value="KAJ8675984.1"/>
    <property type="molecule type" value="Genomic_DNA"/>
</dbReference>
<protein>
    <submittedName>
        <fullName evidence="1">Uncharacterized protein</fullName>
    </submittedName>
</protein>
<evidence type="ECO:0000313" key="1">
    <source>
        <dbReference type="EMBL" id="KAJ8675984.1"/>
    </source>
</evidence>